<proteinExistence type="predicted"/>
<sequence>MKKYLYAALFITSAMLAGCSKSEPEPEPAEQVIGSYAVDKVTVAYKYVDSPVEQSESYIFPFKNNQGELTAIVDVSKSASNIITLTYVETAKYTNGQTETSKDVYSSIELKPSETASGLFDMYSAGVKSGTVGGGNLNFEDITSLKDTVGRALTFSFRISGKKSK</sequence>
<dbReference type="OrthoDB" id="949110at2"/>
<dbReference type="RefSeq" id="WP_114070045.1">
    <property type="nucleotide sequence ID" value="NZ_CP030850.1"/>
</dbReference>
<feature type="signal peptide" evidence="1">
    <location>
        <begin position="1"/>
        <end position="17"/>
    </location>
</feature>
<evidence type="ECO:0000313" key="2">
    <source>
        <dbReference type="EMBL" id="AXE21284.1"/>
    </source>
</evidence>
<organism evidence="2 3">
    <name type="scientific">Runella rosea</name>
    <dbReference type="NCBI Taxonomy" id="2259595"/>
    <lineage>
        <taxon>Bacteria</taxon>
        <taxon>Pseudomonadati</taxon>
        <taxon>Bacteroidota</taxon>
        <taxon>Cytophagia</taxon>
        <taxon>Cytophagales</taxon>
        <taxon>Spirosomataceae</taxon>
        <taxon>Runella</taxon>
    </lineage>
</organism>
<dbReference type="EMBL" id="CP030850">
    <property type="protein sequence ID" value="AXE21284.1"/>
    <property type="molecule type" value="Genomic_DNA"/>
</dbReference>
<dbReference type="PROSITE" id="PS51257">
    <property type="entry name" value="PROKAR_LIPOPROTEIN"/>
    <property type="match status" value="1"/>
</dbReference>
<feature type="chain" id="PRO_5017055234" evidence="1">
    <location>
        <begin position="18"/>
        <end position="165"/>
    </location>
</feature>
<gene>
    <name evidence="2" type="ORF">DR864_27835</name>
</gene>
<dbReference type="Proteomes" id="UP000251993">
    <property type="component" value="Chromosome"/>
</dbReference>
<accession>A0A344TRL3</accession>
<protein>
    <submittedName>
        <fullName evidence="2">Uncharacterized protein</fullName>
    </submittedName>
</protein>
<name>A0A344TRL3_9BACT</name>
<keyword evidence="3" id="KW-1185">Reference proteome</keyword>
<keyword evidence="1" id="KW-0732">Signal</keyword>
<evidence type="ECO:0000256" key="1">
    <source>
        <dbReference type="SAM" id="SignalP"/>
    </source>
</evidence>
<dbReference type="AlphaFoldDB" id="A0A344TRL3"/>
<dbReference type="KEGG" id="run:DR864_27835"/>
<reference evidence="2 3" key="1">
    <citation type="submission" date="2018-07" db="EMBL/GenBank/DDBJ databases">
        <title>Genome sequencing of Runella.</title>
        <authorList>
            <person name="Baek M.-G."/>
            <person name="Yi H."/>
        </authorList>
    </citation>
    <scope>NUCLEOTIDE SEQUENCE [LARGE SCALE GENOMIC DNA]</scope>
    <source>
        <strain evidence="2 3">HYN0085</strain>
    </source>
</reference>
<evidence type="ECO:0000313" key="3">
    <source>
        <dbReference type="Proteomes" id="UP000251993"/>
    </source>
</evidence>